<dbReference type="RefSeq" id="XP_005177347.1">
    <property type="nucleotide sequence ID" value="XM_005177290.3"/>
</dbReference>
<reference evidence="2" key="1">
    <citation type="submission" date="2020-05" db="UniProtKB">
        <authorList>
            <consortium name="EnsemblMetazoa"/>
        </authorList>
    </citation>
    <scope>IDENTIFICATION</scope>
    <source>
        <strain evidence="2">Aabys</strain>
    </source>
</reference>
<proteinExistence type="predicted"/>
<dbReference type="VEuPathDB" id="VectorBase:MDOA007334"/>
<keyword evidence="1" id="KW-0812">Transmembrane</keyword>
<dbReference type="EnsemblMetazoa" id="MDOA007334-RA">
    <property type="protein sequence ID" value="MDOA007334-PA"/>
    <property type="gene ID" value="MDOA007334"/>
</dbReference>
<dbReference type="VEuPathDB" id="VectorBase:MDOMA2_006508"/>
<evidence type="ECO:0000313" key="3">
    <source>
        <dbReference type="Proteomes" id="UP001652621"/>
    </source>
</evidence>
<organism evidence="2">
    <name type="scientific">Musca domestica</name>
    <name type="common">House fly</name>
    <dbReference type="NCBI Taxonomy" id="7370"/>
    <lineage>
        <taxon>Eukaryota</taxon>
        <taxon>Metazoa</taxon>
        <taxon>Ecdysozoa</taxon>
        <taxon>Arthropoda</taxon>
        <taxon>Hexapoda</taxon>
        <taxon>Insecta</taxon>
        <taxon>Pterygota</taxon>
        <taxon>Neoptera</taxon>
        <taxon>Endopterygota</taxon>
        <taxon>Diptera</taxon>
        <taxon>Brachycera</taxon>
        <taxon>Muscomorpha</taxon>
        <taxon>Muscoidea</taxon>
        <taxon>Muscidae</taxon>
        <taxon>Musca</taxon>
    </lineage>
</organism>
<keyword evidence="1" id="KW-1133">Transmembrane helix</keyword>
<dbReference type="KEGG" id="mde:101889222"/>
<dbReference type="Proteomes" id="UP001652621">
    <property type="component" value="Unplaced"/>
</dbReference>
<dbReference type="OrthoDB" id="6344485at2759"/>
<protein>
    <submittedName>
        <fullName evidence="4">Uncharacterized protein LOC101889222</fullName>
    </submittedName>
</protein>
<accession>A0A1I8MQ97</accession>
<evidence type="ECO:0000313" key="4">
    <source>
        <dbReference type="RefSeq" id="XP_005177347.1"/>
    </source>
</evidence>
<keyword evidence="1" id="KW-0472">Membrane</keyword>
<dbReference type="AlphaFoldDB" id="A0A1I8MQ97"/>
<gene>
    <name evidence="2" type="primary">101889222</name>
    <name evidence="4" type="synonym">LOC101889222</name>
</gene>
<dbReference type="eggNOG" id="ENOG502S911">
    <property type="taxonomic scope" value="Eukaryota"/>
</dbReference>
<sequence length="112" mass="12466">MTPFDDFSYLINFVLLGEEPTIEDFILLVGTFVAFVAFILWCCFPIQPKDSNHRQFSCKTIHSIDNTSQQIHTSYSKTSSTNSLMYNDYVVRNGSSSGANGGGGQTSYHCCT</sequence>
<feature type="transmembrane region" description="Helical" evidence="1">
    <location>
        <begin position="25"/>
        <end position="44"/>
    </location>
</feature>
<reference evidence="4" key="2">
    <citation type="submission" date="2025-04" db="UniProtKB">
        <authorList>
            <consortium name="RefSeq"/>
        </authorList>
    </citation>
    <scope>IDENTIFICATION</scope>
    <source>
        <strain evidence="4">Aabys</strain>
    </source>
</reference>
<evidence type="ECO:0000256" key="1">
    <source>
        <dbReference type="SAM" id="Phobius"/>
    </source>
</evidence>
<evidence type="ECO:0000313" key="2">
    <source>
        <dbReference type="EnsemblMetazoa" id="MDOA007334-PA"/>
    </source>
</evidence>
<dbReference type="GeneID" id="101889222"/>
<name>A0A1I8MQ97_MUSDO</name>
<keyword evidence="3" id="KW-1185">Reference proteome</keyword>